<evidence type="ECO:0000313" key="3">
    <source>
        <dbReference type="Proteomes" id="UP000198859"/>
    </source>
</evidence>
<dbReference type="STRING" id="642780.SAMN04488570_2261"/>
<proteinExistence type="predicted"/>
<name>A0A1H1TL03_9ACTN</name>
<keyword evidence="2" id="KW-0808">Transferase</keyword>
<dbReference type="EMBL" id="LT629757">
    <property type="protein sequence ID" value="SDS60656.1"/>
    <property type="molecule type" value="Genomic_DNA"/>
</dbReference>
<dbReference type="InterPro" id="IPR016181">
    <property type="entry name" value="Acyl_CoA_acyltransferase"/>
</dbReference>
<dbReference type="OrthoDB" id="9785911at2"/>
<evidence type="ECO:0000259" key="1">
    <source>
        <dbReference type="Pfam" id="PF13480"/>
    </source>
</evidence>
<dbReference type="InterPro" id="IPR038740">
    <property type="entry name" value="BioF2-like_GNAT_dom"/>
</dbReference>
<keyword evidence="3" id="KW-1185">Reference proteome</keyword>
<dbReference type="AlphaFoldDB" id="A0A1H1TL03"/>
<evidence type="ECO:0000313" key="2">
    <source>
        <dbReference type="EMBL" id="SDS60656.1"/>
    </source>
</evidence>
<accession>A0A1H1TL03</accession>
<organism evidence="2 3">
    <name type="scientific">Nocardioides scoriae</name>
    <dbReference type="NCBI Taxonomy" id="642780"/>
    <lineage>
        <taxon>Bacteria</taxon>
        <taxon>Bacillati</taxon>
        <taxon>Actinomycetota</taxon>
        <taxon>Actinomycetes</taxon>
        <taxon>Propionibacteriales</taxon>
        <taxon>Nocardioidaceae</taxon>
        <taxon>Nocardioides</taxon>
    </lineage>
</organism>
<dbReference type="Gene3D" id="3.40.630.30">
    <property type="match status" value="1"/>
</dbReference>
<reference evidence="3" key="1">
    <citation type="submission" date="2016-10" db="EMBL/GenBank/DDBJ databases">
        <authorList>
            <person name="Varghese N."/>
            <person name="Submissions S."/>
        </authorList>
    </citation>
    <scope>NUCLEOTIDE SEQUENCE [LARGE SCALE GENOMIC DNA]</scope>
    <source>
        <strain evidence="3">DSM 22127</strain>
    </source>
</reference>
<dbReference type="Pfam" id="PF13480">
    <property type="entry name" value="Acetyltransf_6"/>
    <property type="match status" value="1"/>
</dbReference>
<dbReference type="SUPFAM" id="SSF55729">
    <property type="entry name" value="Acyl-CoA N-acyltransferases (Nat)"/>
    <property type="match status" value="1"/>
</dbReference>
<sequence length="324" mass="34432">MLLVGTGDARVRWSRRTPADWDRELGRWAGATAFHEAAFLTAFADLRGWRLELLAAEVAGEAVGLVPLLLARRGPVRVPAPTPFPFLGPVVDDHHLRAVVAAAGGWAGRRGAVALRVDRRSPTPAQVLLLEDAGVEVGSPRTWVVDLGPGDPAAAYNRNTRRALRTAEQAGVTVGPVDAATAARVLPQLLGEAYAAHGASDPYAALGPAGWERLVASHPGALVHAAHLDGRCVGVLVTLVRDRTAYVWVGGCLREVRDARANFALHAHVLDEVARRGCTSADLVGEVDERVARFKAGLGARPEPFVLGMRPTAPVRLARRVAGR</sequence>
<feature type="domain" description="BioF2-like acetyltransferase" evidence="1">
    <location>
        <begin position="158"/>
        <end position="287"/>
    </location>
</feature>
<dbReference type="Proteomes" id="UP000198859">
    <property type="component" value="Chromosome I"/>
</dbReference>
<gene>
    <name evidence="2" type="ORF">SAMN04488570_2261</name>
</gene>
<dbReference type="GO" id="GO:0016740">
    <property type="term" value="F:transferase activity"/>
    <property type="evidence" value="ECO:0007669"/>
    <property type="project" value="UniProtKB-KW"/>
</dbReference>
<protein>
    <submittedName>
        <fullName evidence="2">Acetyltransferase (GNAT) domain-containing protein</fullName>
    </submittedName>
</protein>
<dbReference type="RefSeq" id="WP_157682828.1">
    <property type="nucleotide sequence ID" value="NZ_LT629757.1"/>
</dbReference>